<dbReference type="Gene3D" id="3.10.450.50">
    <property type="match status" value="1"/>
</dbReference>
<dbReference type="InterPro" id="IPR018222">
    <property type="entry name" value="Nuclear_transport_factor_2_euk"/>
</dbReference>
<evidence type="ECO:0000256" key="1">
    <source>
        <dbReference type="ARBA" id="ARBA00022490"/>
    </source>
</evidence>
<keyword evidence="3" id="KW-0813">Transport</keyword>
<evidence type="ECO:0000256" key="3">
    <source>
        <dbReference type="RuleBase" id="RU369002"/>
    </source>
</evidence>
<protein>
    <recommendedName>
        <fullName evidence="2 3">Nuclear transport factor 2</fullName>
        <shortName evidence="3">NTF-2</shortName>
    </recommendedName>
</protein>
<feature type="domain" description="NTF2" evidence="4">
    <location>
        <begin position="7"/>
        <end position="118"/>
    </location>
</feature>
<evidence type="ECO:0000313" key="6">
    <source>
        <dbReference type="Proteomes" id="UP000738359"/>
    </source>
</evidence>
<dbReference type="InterPro" id="IPR032710">
    <property type="entry name" value="NTF2-like_dom_sf"/>
</dbReference>
<name>A0A9P6J731_MORAP</name>
<keyword evidence="3" id="KW-0539">Nucleus</keyword>
<dbReference type="GO" id="GO:0051028">
    <property type="term" value="P:mRNA transport"/>
    <property type="evidence" value="ECO:0007669"/>
    <property type="project" value="UniProtKB-UniRule"/>
</dbReference>
<dbReference type="GO" id="GO:0005737">
    <property type="term" value="C:cytoplasm"/>
    <property type="evidence" value="ECO:0007669"/>
    <property type="project" value="UniProtKB-SubCell"/>
</dbReference>
<evidence type="ECO:0000256" key="2">
    <source>
        <dbReference type="ARBA" id="ARBA00026247"/>
    </source>
</evidence>
<gene>
    <name evidence="5" type="primary">NTF2</name>
    <name evidence="5" type="ORF">BGZ70_008292</name>
</gene>
<keyword evidence="3" id="KW-0653">Protein transport</keyword>
<dbReference type="InterPro" id="IPR045875">
    <property type="entry name" value="NTF2"/>
</dbReference>
<dbReference type="EMBL" id="JAAAHY010000585">
    <property type="protein sequence ID" value="KAF9961416.1"/>
    <property type="molecule type" value="Genomic_DNA"/>
</dbReference>
<accession>A0A9P6J731</accession>
<dbReference type="OrthoDB" id="6507044at2759"/>
<dbReference type="AlphaFoldDB" id="A0A9P6J731"/>
<dbReference type="PANTHER" id="PTHR12612">
    <property type="entry name" value="NUCLEAR TRANSPORT FACTOR 2"/>
    <property type="match status" value="1"/>
</dbReference>
<keyword evidence="1 3" id="KW-0963">Cytoplasm</keyword>
<dbReference type="SUPFAM" id="SSF54427">
    <property type="entry name" value="NTF2-like"/>
    <property type="match status" value="1"/>
</dbReference>
<dbReference type="Proteomes" id="UP000738359">
    <property type="component" value="Unassembled WGS sequence"/>
</dbReference>
<dbReference type="GO" id="GO:0006606">
    <property type="term" value="P:protein import into nucleus"/>
    <property type="evidence" value="ECO:0007669"/>
    <property type="project" value="UniProtKB-ARBA"/>
</dbReference>
<dbReference type="InterPro" id="IPR002075">
    <property type="entry name" value="NTF2_dom"/>
</dbReference>
<evidence type="ECO:0000313" key="5">
    <source>
        <dbReference type="EMBL" id="KAF9961416.1"/>
    </source>
</evidence>
<dbReference type="PROSITE" id="PS50177">
    <property type="entry name" value="NTF2_DOMAIN"/>
    <property type="match status" value="1"/>
</dbReference>
<comment type="function">
    <text evidence="3">Has a role in nuclear-cytoplasmic transport of proteins and mRNAs.</text>
</comment>
<proteinExistence type="predicted"/>
<comment type="subcellular location">
    <subcellularLocation>
        <location evidence="3">Cytoplasm</location>
    </subcellularLocation>
    <subcellularLocation>
        <location evidence="3">Nucleus</location>
    </subcellularLocation>
</comment>
<organism evidence="5 6">
    <name type="scientific">Mortierella alpina</name>
    <name type="common">Oleaginous fungus</name>
    <name type="synonym">Mortierella renispora</name>
    <dbReference type="NCBI Taxonomy" id="64518"/>
    <lineage>
        <taxon>Eukaryota</taxon>
        <taxon>Fungi</taxon>
        <taxon>Fungi incertae sedis</taxon>
        <taxon>Mucoromycota</taxon>
        <taxon>Mortierellomycotina</taxon>
        <taxon>Mortierellomycetes</taxon>
        <taxon>Mortierellales</taxon>
        <taxon>Mortierellaceae</taxon>
        <taxon>Mortierella</taxon>
    </lineage>
</organism>
<evidence type="ECO:0000259" key="4">
    <source>
        <dbReference type="PROSITE" id="PS50177"/>
    </source>
</evidence>
<dbReference type="FunFam" id="3.10.450.50:FF:000005">
    <property type="entry name" value="Nuclear transport factor 2"/>
    <property type="match status" value="1"/>
</dbReference>
<reference evidence="5" key="1">
    <citation type="journal article" date="2020" name="Fungal Divers.">
        <title>Resolving the Mortierellaceae phylogeny through synthesis of multi-gene phylogenetics and phylogenomics.</title>
        <authorList>
            <person name="Vandepol N."/>
            <person name="Liber J."/>
            <person name="Desiro A."/>
            <person name="Na H."/>
            <person name="Kennedy M."/>
            <person name="Barry K."/>
            <person name="Grigoriev I.V."/>
            <person name="Miller A.N."/>
            <person name="O'Donnell K."/>
            <person name="Stajich J.E."/>
            <person name="Bonito G."/>
        </authorList>
    </citation>
    <scope>NUCLEOTIDE SEQUENCE</scope>
    <source>
        <strain evidence="5">CK1249</strain>
    </source>
</reference>
<dbReference type="Pfam" id="PF02136">
    <property type="entry name" value="NTF2"/>
    <property type="match status" value="1"/>
</dbReference>
<dbReference type="CDD" id="cd00780">
    <property type="entry name" value="NTF2"/>
    <property type="match status" value="1"/>
</dbReference>
<sequence length="121" mass="13429">MADINTVAQQFCKYYYDTFDGGRANLGPLYRPSSMLTFEGAPTMGDAAIVEKLAGLPFQSVIHRIATQDAQPLDNGILINVTGQLLIDGENNPQFFCQTFHLKPDSGSFYVQNDIFRLVYA</sequence>
<dbReference type="GO" id="GO:0005635">
    <property type="term" value="C:nuclear envelope"/>
    <property type="evidence" value="ECO:0007669"/>
    <property type="project" value="UniProtKB-ARBA"/>
</dbReference>
<keyword evidence="6" id="KW-1185">Reference proteome</keyword>
<comment type="caution">
    <text evidence="5">The sequence shown here is derived from an EMBL/GenBank/DDBJ whole genome shotgun (WGS) entry which is preliminary data.</text>
</comment>